<dbReference type="Pfam" id="PF17763">
    <property type="entry name" value="Asparaginase_C"/>
    <property type="match status" value="1"/>
</dbReference>
<accession>A0ABY6NXJ3</accession>
<reference evidence="9" key="1">
    <citation type="submission" date="2022-10" db="EMBL/GenBank/DDBJ databases">
        <title>Rhodococcus sp.75.</title>
        <authorList>
            <person name="Sun M."/>
        </authorList>
    </citation>
    <scope>NUCLEOTIDE SEQUENCE</scope>
    <source>
        <strain evidence="9">75</strain>
    </source>
</reference>
<feature type="active site" evidence="6">
    <location>
        <position position="89"/>
    </location>
</feature>
<dbReference type="EMBL" id="CP110615">
    <property type="protein sequence ID" value="UZJ24120.1"/>
    <property type="molecule type" value="Genomic_DNA"/>
</dbReference>
<protein>
    <recommendedName>
        <fullName evidence="2">asparaginase</fullName>
        <ecNumber evidence="2">3.5.1.1</ecNumber>
    </recommendedName>
</protein>
<evidence type="ECO:0000256" key="6">
    <source>
        <dbReference type="PROSITE-ProRule" id="PRU10100"/>
    </source>
</evidence>
<dbReference type="EC" id="3.5.1.1" evidence="2"/>
<comment type="catalytic activity">
    <reaction evidence="4">
        <text>L-asparagine + H2O = L-aspartate + NH4(+)</text>
        <dbReference type="Rhea" id="RHEA:21016"/>
        <dbReference type="ChEBI" id="CHEBI:15377"/>
        <dbReference type="ChEBI" id="CHEBI:28938"/>
        <dbReference type="ChEBI" id="CHEBI:29991"/>
        <dbReference type="ChEBI" id="CHEBI:58048"/>
        <dbReference type="EC" id="3.5.1.1"/>
    </reaction>
</comment>
<feature type="domain" description="L-asparaginase N-terminal" evidence="7">
    <location>
        <begin position="7"/>
        <end position="193"/>
    </location>
</feature>
<feature type="active site" evidence="5">
    <location>
        <position position="15"/>
    </location>
</feature>
<evidence type="ECO:0000259" key="7">
    <source>
        <dbReference type="Pfam" id="PF00710"/>
    </source>
</evidence>
<keyword evidence="3" id="KW-0378">Hydrolase</keyword>
<dbReference type="InterPro" id="IPR027475">
    <property type="entry name" value="Asparaginase/glutaminase_AS2"/>
</dbReference>
<proteinExistence type="inferred from homology"/>
<dbReference type="InterPro" id="IPR036152">
    <property type="entry name" value="Asp/glu_Ase-like_sf"/>
</dbReference>
<evidence type="ECO:0000313" key="9">
    <source>
        <dbReference type="EMBL" id="UZJ24120.1"/>
    </source>
</evidence>
<evidence type="ECO:0000256" key="1">
    <source>
        <dbReference type="ARBA" id="ARBA00010518"/>
    </source>
</evidence>
<dbReference type="SFLD" id="SFLDS00057">
    <property type="entry name" value="Glutaminase/Asparaginase"/>
    <property type="match status" value="1"/>
</dbReference>
<dbReference type="PANTHER" id="PTHR11707">
    <property type="entry name" value="L-ASPARAGINASE"/>
    <property type="match status" value="1"/>
</dbReference>
<dbReference type="PIRSF" id="PIRSF500176">
    <property type="entry name" value="L_ASNase"/>
    <property type="match status" value="1"/>
</dbReference>
<dbReference type="PANTHER" id="PTHR11707:SF28">
    <property type="entry name" value="60 KDA LYSOPHOSPHOLIPASE"/>
    <property type="match status" value="1"/>
</dbReference>
<dbReference type="PIRSF" id="PIRSF001220">
    <property type="entry name" value="L-ASNase_gatD"/>
    <property type="match status" value="1"/>
</dbReference>
<evidence type="ECO:0000259" key="8">
    <source>
        <dbReference type="Pfam" id="PF17763"/>
    </source>
</evidence>
<name>A0ABY6NXJ3_9NOCA</name>
<dbReference type="InterPro" id="IPR027474">
    <property type="entry name" value="L-asparaginase_N"/>
</dbReference>
<keyword evidence="10" id="KW-1185">Reference proteome</keyword>
<dbReference type="Gene3D" id="3.40.50.40">
    <property type="match status" value="1"/>
</dbReference>
<dbReference type="InterPro" id="IPR020827">
    <property type="entry name" value="Asparaginase/glutaminase_AS1"/>
</dbReference>
<dbReference type="InterPro" id="IPR004550">
    <property type="entry name" value="AsnASE_II"/>
</dbReference>
<evidence type="ECO:0000256" key="3">
    <source>
        <dbReference type="ARBA" id="ARBA00022801"/>
    </source>
</evidence>
<feature type="domain" description="Asparaginase/glutaminase C-terminal" evidence="8">
    <location>
        <begin position="208"/>
        <end position="320"/>
    </location>
</feature>
<dbReference type="InterPro" id="IPR040919">
    <property type="entry name" value="Asparaginase_C"/>
</dbReference>
<dbReference type="SMART" id="SM00870">
    <property type="entry name" value="Asparaginase"/>
    <property type="match status" value="1"/>
</dbReference>
<dbReference type="Pfam" id="PF00710">
    <property type="entry name" value="Asparaginase"/>
    <property type="match status" value="1"/>
</dbReference>
<dbReference type="InterPro" id="IPR006034">
    <property type="entry name" value="Asparaginase/glutaminase-like"/>
</dbReference>
<evidence type="ECO:0000313" key="10">
    <source>
        <dbReference type="Proteomes" id="UP001164965"/>
    </source>
</evidence>
<sequence length="324" mass="33055">MALARSILVLTTGGTIASRDDGTGAKVATTEGRELLEGSEIAPDLDVRVREVLSTDSSALTLADLDTIRAAVLDALTEDVVGVVLTHGTDTLEETALLLDLCHDDPRPVVLTGAVRSADDVQPDGPRNLRDALAVAASPTARGLGVLVVLGGSAHAARGTRKLHTTALTPFHDPRWGAVGLVTGAGLDVVRTPERPAALAPAPLGRVRVDVVALYPGVDATALDAHVAAGARGLVLETTGSGNTHPEVVTAVARHVRAGITVLVSTRVHAGEVAAVYGGGGGGRDLLDAGAVLVPWLRPGQARIQLLALLSAGATEDQVRGASW</sequence>
<dbReference type="CDD" id="cd08964">
    <property type="entry name" value="L-asparaginase_II"/>
    <property type="match status" value="1"/>
</dbReference>
<evidence type="ECO:0000256" key="2">
    <source>
        <dbReference type="ARBA" id="ARBA00012920"/>
    </source>
</evidence>
<dbReference type="PROSITE" id="PS00144">
    <property type="entry name" value="ASN_GLN_ASE_1"/>
    <property type="match status" value="1"/>
</dbReference>
<gene>
    <name evidence="9" type="ORF">RHODO2019_13240</name>
</gene>
<dbReference type="Gene3D" id="3.40.50.1170">
    <property type="entry name" value="L-asparaginase, N-terminal domain"/>
    <property type="match status" value="1"/>
</dbReference>
<evidence type="ECO:0000256" key="4">
    <source>
        <dbReference type="ARBA" id="ARBA00049366"/>
    </source>
</evidence>
<dbReference type="InterPro" id="IPR037152">
    <property type="entry name" value="L-asparaginase_N_sf"/>
</dbReference>
<dbReference type="PROSITE" id="PS51732">
    <property type="entry name" value="ASN_GLN_ASE_3"/>
    <property type="match status" value="1"/>
</dbReference>
<dbReference type="RefSeq" id="WP_265382227.1">
    <property type="nucleotide sequence ID" value="NZ_CP110615.1"/>
</dbReference>
<comment type="similarity">
    <text evidence="1">Belongs to the asparaginase 1 family.</text>
</comment>
<dbReference type="PRINTS" id="PR00139">
    <property type="entry name" value="ASNGLNASE"/>
</dbReference>
<evidence type="ECO:0000256" key="5">
    <source>
        <dbReference type="PROSITE-ProRule" id="PRU10099"/>
    </source>
</evidence>
<dbReference type="InterPro" id="IPR027473">
    <property type="entry name" value="L-asparaginase_C"/>
</dbReference>
<dbReference type="Proteomes" id="UP001164965">
    <property type="component" value="Chromosome"/>
</dbReference>
<dbReference type="SUPFAM" id="SSF53774">
    <property type="entry name" value="Glutaminase/Asparaginase"/>
    <property type="match status" value="1"/>
</dbReference>
<dbReference type="PROSITE" id="PS00917">
    <property type="entry name" value="ASN_GLN_ASE_2"/>
    <property type="match status" value="1"/>
</dbReference>
<organism evidence="9 10">
    <name type="scientific">Rhodococcus antarcticus</name>
    <dbReference type="NCBI Taxonomy" id="2987751"/>
    <lineage>
        <taxon>Bacteria</taxon>
        <taxon>Bacillati</taxon>
        <taxon>Actinomycetota</taxon>
        <taxon>Actinomycetes</taxon>
        <taxon>Mycobacteriales</taxon>
        <taxon>Nocardiaceae</taxon>
        <taxon>Rhodococcus</taxon>
    </lineage>
</organism>